<evidence type="ECO:0000313" key="1">
    <source>
        <dbReference type="EMBL" id="KAI8533398.1"/>
    </source>
</evidence>
<sequence length="124" mass="13270">MEGSRKIEGFSGRKNVNPSYYRTAVNYYASKAPKPSSTPSASSSAATPAAAAAAAAASPVVFIVNHDSVTPQPKQTVFLSPKEISGTGRGDWWSFYSGGVTTYKNVDLKAASYIARVQERFRVE</sequence>
<dbReference type="EMBL" id="CM046397">
    <property type="protein sequence ID" value="KAI8533398.1"/>
    <property type="molecule type" value="Genomic_DNA"/>
</dbReference>
<accession>A0ACC0LZ78</accession>
<comment type="caution">
    <text evidence="1">The sequence shown here is derived from an EMBL/GenBank/DDBJ whole genome shotgun (WGS) entry which is preliminary data.</text>
</comment>
<reference evidence="1" key="1">
    <citation type="submission" date="2022-02" db="EMBL/GenBank/DDBJ databases">
        <title>Plant Genome Project.</title>
        <authorList>
            <person name="Zhang R.-G."/>
        </authorList>
    </citation>
    <scope>NUCLEOTIDE SEQUENCE</scope>
    <source>
        <strain evidence="1">AT1</strain>
    </source>
</reference>
<keyword evidence="2" id="KW-1185">Reference proteome</keyword>
<organism evidence="1 2">
    <name type="scientific">Rhododendron molle</name>
    <name type="common">Chinese azalea</name>
    <name type="synonym">Azalea mollis</name>
    <dbReference type="NCBI Taxonomy" id="49168"/>
    <lineage>
        <taxon>Eukaryota</taxon>
        <taxon>Viridiplantae</taxon>
        <taxon>Streptophyta</taxon>
        <taxon>Embryophyta</taxon>
        <taxon>Tracheophyta</taxon>
        <taxon>Spermatophyta</taxon>
        <taxon>Magnoliopsida</taxon>
        <taxon>eudicotyledons</taxon>
        <taxon>Gunneridae</taxon>
        <taxon>Pentapetalae</taxon>
        <taxon>asterids</taxon>
        <taxon>Ericales</taxon>
        <taxon>Ericaceae</taxon>
        <taxon>Ericoideae</taxon>
        <taxon>Rhodoreae</taxon>
        <taxon>Rhododendron</taxon>
    </lineage>
</organism>
<dbReference type="Proteomes" id="UP001062846">
    <property type="component" value="Chromosome 10"/>
</dbReference>
<name>A0ACC0LZ78_RHOML</name>
<protein>
    <submittedName>
        <fullName evidence="1">Uncharacterized protein</fullName>
    </submittedName>
</protein>
<evidence type="ECO:0000313" key="2">
    <source>
        <dbReference type="Proteomes" id="UP001062846"/>
    </source>
</evidence>
<gene>
    <name evidence="1" type="ORF">RHMOL_Rhmol10G0006400</name>
</gene>
<proteinExistence type="predicted"/>